<proteinExistence type="predicted"/>
<keyword evidence="2" id="KW-1185">Reference proteome</keyword>
<gene>
    <name evidence="1" type="ORF">H9Q08_19425</name>
</gene>
<name>A0ABS9CB86_9FLAO</name>
<dbReference type="RefSeq" id="WP_235132729.1">
    <property type="nucleotide sequence ID" value="NZ_JACSGT010000003.1"/>
</dbReference>
<reference evidence="1" key="1">
    <citation type="submission" date="2021-08" db="EMBL/GenBank/DDBJ databases">
        <title>Complete genome sequence of Chryseobacterium sp strain PS-8.</title>
        <authorList>
            <person name="Das S.K."/>
        </authorList>
    </citation>
    <scope>NUCLEOTIDE SEQUENCE</scope>
    <source>
        <strain evidence="1">PS-8</strain>
    </source>
</reference>
<sequence length="83" mass="9884">MQQKDEDRRLVIALKNYAKLIHLSSPPKFENDQGIITKSGINRMIKWCKQDRHLIQYARDRNNFNLDDEEKQVLVTEIIKMIS</sequence>
<accession>A0ABS9CB86</accession>
<evidence type="ECO:0000313" key="1">
    <source>
        <dbReference type="EMBL" id="MCF2221439.1"/>
    </source>
</evidence>
<dbReference type="Proteomes" id="UP001430374">
    <property type="component" value="Unassembled WGS sequence"/>
</dbReference>
<evidence type="ECO:0000313" key="2">
    <source>
        <dbReference type="Proteomes" id="UP001430374"/>
    </source>
</evidence>
<protein>
    <submittedName>
        <fullName evidence="1">Uncharacterized protein</fullName>
    </submittedName>
</protein>
<organism evidence="1 2">
    <name type="scientific">Chryseobacterium indicum</name>
    <dbReference type="NCBI Taxonomy" id="2766954"/>
    <lineage>
        <taxon>Bacteria</taxon>
        <taxon>Pseudomonadati</taxon>
        <taxon>Bacteroidota</taxon>
        <taxon>Flavobacteriia</taxon>
        <taxon>Flavobacteriales</taxon>
        <taxon>Weeksellaceae</taxon>
        <taxon>Chryseobacterium group</taxon>
        <taxon>Chryseobacterium</taxon>
    </lineage>
</organism>
<dbReference type="EMBL" id="JACSGT010000003">
    <property type="protein sequence ID" value="MCF2221439.1"/>
    <property type="molecule type" value="Genomic_DNA"/>
</dbReference>
<comment type="caution">
    <text evidence="1">The sequence shown here is derived from an EMBL/GenBank/DDBJ whole genome shotgun (WGS) entry which is preliminary data.</text>
</comment>